<evidence type="ECO:0000256" key="2">
    <source>
        <dbReference type="ARBA" id="ARBA00009441"/>
    </source>
</evidence>
<keyword evidence="4" id="KW-0547">Nucleotide-binding</keyword>
<dbReference type="Gene3D" id="3.40.50.300">
    <property type="entry name" value="P-loop containing nucleotide triphosphate hydrolases"/>
    <property type="match status" value="2"/>
</dbReference>
<proteinExistence type="inferred from homology"/>
<evidence type="ECO:0000259" key="11">
    <source>
        <dbReference type="Pfam" id="PF02463"/>
    </source>
</evidence>
<keyword evidence="7 9" id="KW-0234">DNA repair</keyword>
<dbReference type="InterPro" id="IPR027417">
    <property type="entry name" value="P-loop_NTPase"/>
</dbReference>
<evidence type="ECO:0000256" key="8">
    <source>
        <dbReference type="ARBA" id="ARBA00033408"/>
    </source>
</evidence>
<evidence type="ECO:0000256" key="7">
    <source>
        <dbReference type="ARBA" id="ARBA00023204"/>
    </source>
</evidence>
<keyword evidence="10" id="KW-0175">Coiled coil</keyword>
<dbReference type="EMBL" id="JBHRTA010000038">
    <property type="protein sequence ID" value="MFC3199422.1"/>
    <property type="molecule type" value="Genomic_DNA"/>
</dbReference>
<sequence length="553" mass="61803">MLTRLSIKNYALIDSLDIHFDKGLNILTGETGAGKSIIMGGLSLILGQRVETRYFFNQDRKCIIEGYFDVSGYQLETFFSEQDLDYDGETIVRREISADGKSRAFVNDTPVTLNVLKTLAEKLIDIHSQHATLQLNTETFQLFTVDSVAQNRPLRERYTTVYRSYKRTLERLSALKDNVKQAGAEADYHQFLYDELEKANLEADEQERLEAEQRQLEHAEEIKRHLFGAAYALHEREINAIALIKEALNHLQHAEQHMPSLAAQSERLQSSFIELKDLSTEISHMEQDIVLDEERLAAVNERLNLLYALQQKHRADSVSALIALRDELQKKLQALSSDDEEIIGLEAEAERLKAETLELADRLSASREAVIPSIAEEVGKVLRAVGMPHSQLHISLGRLDEASLRSSGQETITFRFTANKGQEPQPVGKIASGGELSRLMLAIKSLIAKTSALPTIIFDEIDTGISGEVALKVAEIMERLSGHMQVIAITHLPQIASKGGAHFKVYKKESEDRTVTDIVRLEQQDRVLEIAQMLSGADPGEAAMQHASGLLGI</sequence>
<name>A0ABV7JVU6_9SPHI</name>
<dbReference type="InterPro" id="IPR003395">
    <property type="entry name" value="RecF/RecN/SMC_N"/>
</dbReference>
<gene>
    <name evidence="12" type="primary">recN</name>
    <name evidence="12" type="ORF">ACFOET_17505</name>
</gene>
<dbReference type="NCBIfam" id="TIGR00634">
    <property type="entry name" value="recN"/>
    <property type="match status" value="1"/>
</dbReference>
<dbReference type="PANTHER" id="PTHR11059:SF0">
    <property type="entry name" value="DNA REPAIR PROTEIN RECN"/>
    <property type="match status" value="1"/>
</dbReference>
<feature type="domain" description="RecF/RecN/SMC N-terminal" evidence="11">
    <location>
        <begin position="2"/>
        <end position="510"/>
    </location>
</feature>
<feature type="coiled-coil region" evidence="10">
    <location>
        <begin position="162"/>
        <end position="222"/>
    </location>
</feature>
<keyword evidence="5 9" id="KW-0227">DNA damage</keyword>
<dbReference type="RefSeq" id="WP_379025007.1">
    <property type="nucleotide sequence ID" value="NZ_JBHRTA010000038.1"/>
</dbReference>
<keyword evidence="6" id="KW-0067">ATP-binding</keyword>
<comment type="function">
    <text evidence="1 9">May be involved in recombinational repair of damaged DNA.</text>
</comment>
<feature type="coiled-coil region" evidence="10">
    <location>
        <begin position="275"/>
        <end position="362"/>
    </location>
</feature>
<evidence type="ECO:0000256" key="10">
    <source>
        <dbReference type="SAM" id="Coils"/>
    </source>
</evidence>
<evidence type="ECO:0000256" key="6">
    <source>
        <dbReference type="ARBA" id="ARBA00022840"/>
    </source>
</evidence>
<evidence type="ECO:0000256" key="4">
    <source>
        <dbReference type="ARBA" id="ARBA00022741"/>
    </source>
</evidence>
<dbReference type="SUPFAM" id="SSF52540">
    <property type="entry name" value="P-loop containing nucleoside triphosphate hydrolases"/>
    <property type="match status" value="2"/>
</dbReference>
<dbReference type="PANTHER" id="PTHR11059">
    <property type="entry name" value="DNA REPAIR PROTEIN RECN"/>
    <property type="match status" value="1"/>
</dbReference>
<protein>
    <recommendedName>
        <fullName evidence="3 9">DNA repair protein RecN</fullName>
    </recommendedName>
    <alternativeName>
        <fullName evidence="8 9">Recombination protein N</fullName>
    </alternativeName>
</protein>
<evidence type="ECO:0000256" key="9">
    <source>
        <dbReference type="PIRNR" id="PIRNR003128"/>
    </source>
</evidence>
<comment type="caution">
    <text evidence="12">The sequence shown here is derived from an EMBL/GenBank/DDBJ whole genome shotgun (WGS) entry which is preliminary data.</text>
</comment>
<evidence type="ECO:0000313" key="12">
    <source>
        <dbReference type="EMBL" id="MFC3199422.1"/>
    </source>
</evidence>
<organism evidence="12 13">
    <name type="scientific">Parapedobacter deserti</name>
    <dbReference type="NCBI Taxonomy" id="1912957"/>
    <lineage>
        <taxon>Bacteria</taxon>
        <taxon>Pseudomonadati</taxon>
        <taxon>Bacteroidota</taxon>
        <taxon>Sphingobacteriia</taxon>
        <taxon>Sphingobacteriales</taxon>
        <taxon>Sphingobacteriaceae</taxon>
        <taxon>Parapedobacter</taxon>
    </lineage>
</organism>
<evidence type="ECO:0000313" key="13">
    <source>
        <dbReference type="Proteomes" id="UP001595526"/>
    </source>
</evidence>
<dbReference type="CDD" id="cd03241">
    <property type="entry name" value="ABC_RecN"/>
    <property type="match status" value="2"/>
</dbReference>
<evidence type="ECO:0000256" key="3">
    <source>
        <dbReference type="ARBA" id="ARBA00021315"/>
    </source>
</evidence>
<dbReference type="PIRSF" id="PIRSF003128">
    <property type="entry name" value="RecN"/>
    <property type="match status" value="1"/>
</dbReference>
<accession>A0ABV7JVU6</accession>
<dbReference type="Proteomes" id="UP001595526">
    <property type="component" value="Unassembled WGS sequence"/>
</dbReference>
<keyword evidence="13" id="KW-1185">Reference proteome</keyword>
<comment type="similarity">
    <text evidence="2 9">Belongs to the RecN family.</text>
</comment>
<reference evidence="13" key="1">
    <citation type="journal article" date="2019" name="Int. J. Syst. Evol. Microbiol.">
        <title>The Global Catalogue of Microorganisms (GCM) 10K type strain sequencing project: providing services to taxonomists for standard genome sequencing and annotation.</title>
        <authorList>
            <consortium name="The Broad Institute Genomics Platform"/>
            <consortium name="The Broad Institute Genome Sequencing Center for Infectious Disease"/>
            <person name="Wu L."/>
            <person name="Ma J."/>
        </authorList>
    </citation>
    <scope>NUCLEOTIDE SEQUENCE [LARGE SCALE GENOMIC DNA]</scope>
    <source>
        <strain evidence="13">KCTC 52416</strain>
    </source>
</reference>
<dbReference type="InterPro" id="IPR004604">
    <property type="entry name" value="DNA_recomb/repair_RecN"/>
</dbReference>
<dbReference type="Pfam" id="PF02463">
    <property type="entry name" value="SMC_N"/>
    <property type="match status" value="1"/>
</dbReference>
<evidence type="ECO:0000256" key="5">
    <source>
        <dbReference type="ARBA" id="ARBA00022763"/>
    </source>
</evidence>
<evidence type="ECO:0000256" key="1">
    <source>
        <dbReference type="ARBA" id="ARBA00003618"/>
    </source>
</evidence>